<sequence length="248" mass="28180">MLMLILKKGRVSIVRYLIKYTKDSEIKFIAHLDLMRTLQKIIKRSELPVEYSKGFNPHMAVSIAQPLSVGTYSNGEYMDVVLNCELEEKYIMDKMNDNSPRGIKVLDVVKVIPGEGKKPSQAMATIDAAKYTIKLKCTQEEDALEILQSLLDKSEWNIIKTSKKSGEKMVNIKPLVYKFEYEVEGSILVIKTLVACGSRNNLSAQLLADYIVGNTAYINKEAFVDIEREEMYGTKDDKLVTLSEFFKN</sequence>
<organism evidence="2 3">
    <name type="scientific">Clostridium tagluense</name>
    <dbReference type="NCBI Taxonomy" id="360422"/>
    <lineage>
        <taxon>Bacteria</taxon>
        <taxon>Bacillati</taxon>
        <taxon>Bacillota</taxon>
        <taxon>Clostridia</taxon>
        <taxon>Eubacteriales</taxon>
        <taxon>Clostridiaceae</taxon>
        <taxon>Clostridium</taxon>
    </lineage>
</organism>
<reference evidence="2 3" key="1">
    <citation type="submission" date="2018-11" db="EMBL/GenBank/DDBJ databases">
        <title>Genome sequencing and assembly of Clostridium tagluense strain A121.</title>
        <authorList>
            <person name="Murakami T."/>
            <person name="Segawa T."/>
            <person name="Shcherbakova V.A."/>
            <person name="Mori H."/>
            <person name="Yoshimura Y."/>
        </authorList>
    </citation>
    <scope>NUCLEOTIDE SEQUENCE [LARGE SCALE GENOMIC DNA]</scope>
    <source>
        <strain evidence="2 3">A121</strain>
    </source>
</reference>
<protein>
    <submittedName>
        <fullName evidence="2">Radical SAM protein</fullName>
    </submittedName>
</protein>
<feature type="domain" description="DUF2344" evidence="1">
    <location>
        <begin position="15"/>
        <end position="203"/>
    </location>
</feature>
<dbReference type="NCBIfam" id="TIGR03936">
    <property type="entry name" value="sam_1_link_chp"/>
    <property type="match status" value="1"/>
</dbReference>
<keyword evidence="3" id="KW-1185">Reference proteome</keyword>
<dbReference type="EMBL" id="BHYK01000003">
    <property type="protein sequence ID" value="GCD09141.1"/>
    <property type="molecule type" value="Genomic_DNA"/>
</dbReference>
<name>A0A401UHV7_9CLOT</name>
<dbReference type="AlphaFoldDB" id="A0A401UHV7"/>
<comment type="caution">
    <text evidence="2">The sequence shown here is derived from an EMBL/GenBank/DDBJ whole genome shotgun (WGS) entry which is preliminary data.</text>
</comment>
<evidence type="ECO:0000313" key="3">
    <source>
        <dbReference type="Proteomes" id="UP000287872"/>
    </source>
</evidence>
<dbReference type="Proteomes" id="UP000287872">
    <property type="component" value="Unassembled WGS sequence"/>
</dbReference>
<accession>A0A401UHV7</accession>
<evidence type="ECO:0000259" key="1">
    <source>
        <dbReference type="Pfam" id="PF10105"/>
    </source>
</evidence>
<dbReference type="InterPro" id="IPR018768">
    <property type="entry name" value="DUF2344"/>
</dbReference>
<proteinExistence type="predicted"/>
<evidence type="ECO:0000313" key="2">
    <source>
        <dbReference type="EMBL" id="GCD09141.1"/>
    </source>
</evidence>
<dbReference type="Pfam" id="PF10105">
    <property type="entry name" value="DUF2344"/>
    <property type="match status" value="1"/>
</dbReference>
<gene>
    <name evidence="2" type="ORF">Ctaglu_07640</name>
</gene>